<dbReference type="SMART" id="SM00448">
    <property type="entry name" value="REC"/>
    <property type="match status" value="1"/>
</dbReference>
<evidence type="ECO:0000256" key="1">
    <source>
        <dbReference type="PROSITE-ProRule" id="PRU00169"/>
    </source>
</evidence>
<accession>A0A7T7XLM4</accession>
<dbReference type="Gene3D" id="1.10.3210.10">
    <property type="entry name" value="Hypothetical protein af1432"/>
    <property type="match status" value="1"/>
</dbReference>
<dbReference type="InterPro" id="IPR011006">
    <property type="entry name" value="CheY-like_superfamily"/>
</dbReference>
<dbReference type="PROSITE" id="PS50110">
    <property type="entry name" value="RESPONSE_REGULATORY"/>
    <property type="match status" value="1"/>
</dbReference>
<dbReference type="EMBL" id="CP067089">
    <property type="protein sequence ID" value="QQO08575.1"/>
    <property type="molecule type" value="Genomic_DNA"/>
</dbReference>
<proteinExistence type="predicted"/>
<dbReference type="GO" id="GO:0000160">
    <property type="term" value="P:phosphorelay signal transduction system"/>
    <property type="evidence" value="ECO:0007669"/>
    <property type="project" value="InterPro"/>
</dbReference>
<feature type="modified residue" description="4-aspartylphosphate" evidence="1">
    <location>
        <position position="60"/>
    </location>
</feature>
<dbReference type="InterPro" id="IPR037522">
    <property type="entry name" value="HD_GYP_dom"/>
</dbReference>
<dbReference type="InterPro" id="IPR001789">
    <property type="entry name" value="Sig_transdc_resp-reg_receiver"/>
</dbReference>
<dbReference type="PANTHER" id="PTHR45228">
    <property type="entry name" value="CYCLIC DI-GMP PHOSPHODIESTERASE TM_0186-RELATED"/>
    <property type="match status" value="1"/>
</dbReference>
<sequence>MGTYNLKKPTVLVVDDVETNLLILEEILKDNYSIITARNGVEALDILHKAETLPKIILLDIFMPEMNGYEMLDIMKKHDTFKRIPVIFITTSDAEIDALSAGAVDFISKPFLPEIVKLRVANQIELKNYSDSLEAMVEQKAAEITSTLDNMLQAMANIIEYRNLESGSHVKRTFYFSQVLVDYLLEHSEYADELRSLEPEIIVKSVPLHDIGKIGIPDKILLKPGRLLPEEFEIIKTHTTIGKDIIESILNLSDTVYLQHCRDICYCHHERFDGKGYPQGLKGRDIPLSARILSIVDVYDALVCARVYKEAYPYEEAIKIIAEGRGTQFDPIITDAVLELQDRFKEISKQYQ</sequence>
<dbReference type="SUPFAM" id="SSF52172">
    <property type="entry name" value="CheY-like"/>
    <property type="match status" value="1"/>
</dbReference>
<dbReference type="SUPFAM" id="SSF109604">
    <property type="entry name" value="HD-domain/PDEase-like"/>
    <property type="match status" value="1"/>
</dbReference>
<dbReference type="Proteomes" id="UP000595917">
    <property type="component" value="Chromosome"/>
</dbReference>
<dbReference type="InterPro" id="IPR003607">
    <property type="entry name" value="HD/PDEase_dom"/>
</dbReference>
<dbReference type="Pfam" id="PF13487">
    <property type="entry name" value="HD_5"/>
    <property type="match status" value="1"/>
</dbReference>
<protein>
    <submittedName>
        <fullName evidence="4">Response regulator</fullName>
    </submittedName>
</protein>
<dbReference type="PROSITE" id="PS51832">
    <property type="entry name" value="HD_GYP"/>
    <property type="match status" value="1"/>
</dbReference>
<dbReference type="SMART" id="SM00471">
    <property type="entry name" value="HDc"/>
    <property type="match status" value="1"/>
</dbReference>
<evidence type="ECO:0000259" key="3">
    <source>
        <dbReference type="PROSITE" id="PS51832"/>
    </source>
</evidence>
<dbReference type="RefSeq" id="WP_215625881.1">
    <property type="nucleotide sequence ID" value="NZ_CP067089.2"/>
</dbReference>
<evidence type="ECO:0000313" key="4">
    <source>
        <dbReference type="EMBL" id="QQO08575.1"/>
    </source>
</evidence>
<evidence type="ECO:0000259" key="2">
    <source>
        <dbReference type="PROSITE" id="PS50110"/>
    </source>
</evidence>
<keyword evidence="5" id="KW-1185">Reference proteome</keyword>
<dbReference type="PANTHER" id="PTHR45228:SF1">
    <property type="entry name" value="CYCLIC DI-GMP PHOSPHODIESTERASE TM_0186"/>
    <property type="match status" value="1"/>
</dbReference>
<feature type="domain" description="Response regulatory" evidence="2">
    <location>
        <begin position="10"/>
        <end position="124"/>
    </location>
</feature>
<feature type="domain" description="HD-GYP" evidence="3">
    <location>
        <begin position="144"/>
        <end position="352"/>
    </location>
</feature>
<organism evidence="4 5">
    <name type="scientific">Breznakiella homolactica</name>
    <dbReference type="NCBI Taxonomy" id="2798577"/>
    <lineage>
        <taxon>Bacteria</taxon>
        <taxon>Pseudomonadati</taxon>
        <taxon>Spirochaetota</taxon>
        <taxon>Spirochaetia</taxon>
        <taxon>Spirochaetales</taxon>
        <taxon>Breznakiellaceae</taxon>
        <taxon>Breznakiella</taxon>
    </lineage>
</organism>
<reference evidence="4" key="1">
    <citation type="submission" date="2021-01" db="EMBL/GenBank/DDBJ databases">
        <title>Description of Breznakiella homolactica.</title>
        <authorList>
            <person name="Song Y."/>
            <person name="Brune A."/>
        </authorList>
    </citation>
    <scope>NUCLEOTIDE SEQUENCE</scope>
    <source>
        <strain evidence="4">RmG30</strain>
    </source>
</reference>
<dbReference type="AlphaFoldDB" id="A0A7T7XLM4"/>
<dbReference type="InterPro" id="IPR052020">
    <property type="entry name" value="Cyclic_di-GMP/3'3'-cGAMP_PDE"/>
</dbReference>
<dbReference type="KEGG" id="bhc:JFL75_16810"/>
<name>A0A7T7XLM4_9SPIR</name>
<gene>
    <name evidence="4" type="ORF">JFL75_16810</name>
</gene>
<keyword evidence="1" id="KW-0597">Phosphoprotein</keyword>
<dbReference type="Gene3D" id="3.40.50.2300">
    <property type="match status" value="1"/>
</dbReference>
<dbReference type="Pfam" id="PF00072">
    <property type="entry name" value="Response_reg"/>
    <property type="match status" value="1"/>
</dbReference>
<dbReference type="CDD" id="cd00077">
    <property type="entry name" value="HDc"/>
    <property type="match status" value="1"/>
</dbReference>
<evidence type="ECO:0000313" key="5">
    <source>
        <dbReference type="Proteomes" id="UP000595917"/>
    </source>
</evidence>